<feature type="compositionally biased region" description="Basic and acidic residues" evidence="1">
    <location>
        <begin position="839"/>
        <end position="856"/>
    </location>
</feature>
<name>A0AAD4R5P7_9BILA</name>
<feature type="chain" id="PRO_5042233435" evidence="2">
    <location>
        <begin position="20"/>
        <end position="931"/>
    </location>
</feature>
<evidence type="ECO:0000256" key="2">
    <source>
        <dbReference type="SAM" id="SignalP"/>
    </source>
</evidence>
<evidence type="ECO:0000313" key="4">
    <source>
        <dbReference type="Proteomes" id="UP001201812"/>
    </source>
</evidence>
<feature type="region of interest" description="Disordered" evidence="1">
    <location>
        <begin position="578"/>
        <end position="600"/>
    </location>
</feature>
<evidence type="ECO:0000256" key="1">
    <source>
        <dbReference type="SAM" id="MobiDB-lite"/>
    </source>
</evidence>
<dbReference type="Pfam" id="PF04870">
    <property type="entry name" value="Moulting_cycle"/>
    <property type="match status" value="2"/>
</dbReference>
<dbReference type="PANTHER" id="PTHR21523:SF38">
    <property type="entry name" value="MLT-TEN (MLT-10) RELATED"/>
    <property type="match status" value="1"/>
</dbReference>
<dbReference type="AlphaFoldDB" id="A0AAD4R5P7"/>
<organism evidence="3 4">
    <name type="scientific">Ditylenchus destructor</name>
    <dbReference type="NCBI Taxonomy" id="166010"/>
    <lineage>
        <taxon>Eukaryota</taxon>
        <taxon>Metazoa</taxon>
        <taxon>Ecdysozoa</taxon>
        <taxon>Nematoda</taxon>
        <taxon>Chromadorea</taxon>
        <taxon>Rhabditida</taxon>
        <taxon>Tylenchina</taxon>
        <taxon>Tylenchomorpha</taxon>
        <taxon>Sphaerularioidea</taxon>
        <taxon>Anguinidae</taxon>
        <taxon>Anguininae</taxon>
        <taxon>Ditylenchus</taxon>
    </lineage>
</organism>
<gene>
    <name evidence="3" type="ORF">DdX_10165</name>
</gene>
<dbReference type="EMBL" id="JAKKPZ010000022">
    <property type="protein sequence ID" value="KAI1711291.1"/>
    <property type="molecule type" value="Genomic_DNA"/>
</dbReference>
<dbReference type="InterPro" id="IPR006954">
    <property type="entry name" value="Mlt-10-like"/>
</dbReference>
<accession>A0AAD4R5P7</accession>
<comment type="caution">
    <text evidence="3">The sequence shown here is derived from an EMBL/GenBank/DDBJ whole genome shotgun (WGS) entry which is preliminary data.</text>
</comment>
<protein>
    <submittedName>
        <fullName evidence="3">Moulting cycle domain-containing protein</fullName>
    </submittedName>
</protein>
<evidence type="ECO:0000313" key="3">
    <source>
        <dbReference type="EMBL" id="KAI1711291.1"/>
    </source>
</evidence>
<reference evidence="3" key="1">
    <citation type="submission" date="2022-01" db="EMBL/GenBank/DDBJ databases">
        <title>Genome Sequence Resource for Two Populations of Ditylenchus destructor, the Migratory Endoparasitic Phytonematode.</title>
        <authorList>
            <person name="Zhang H."/>
            <person name="Lin R."/>
            <person name="Xie B."/>
        </authorList>
    </citation>
    <scope>NUCLEOTIDE SEQUENCE</scope>
    <source>
        <strain evidence="3">BazhouSP</strain>
    </source>
</reference>
<keyword evidence="2" id="KW-0732">Signal</keyword>
<keyword evidence="4" id="KW-1185">Reference proteome</keyword>
<dbReference type="Proteomes" id="UP001201812">
    <property type="component" value="Unassembled WGS sequence"/>
</dbReference>
<feature type="signal peptide" evidence="2">
    <location>
        <begin position="1"/>
        <end position="19"/>
    </location>
</feature>
<proteinExistence type="predicted"/>
<dbReference type="PANTHER" id="PTHR21523">
    <property type="match status" value="1"/>
</dbReference>
<sequence length="931" mass="102729">MLFIAFLCHILTLLTAVVAENILDRKFEEPKSENGNSNLYSVDVNKLQLLWHRAAVVAMLKLKAKSLLLKQKDNPLSRVLYEDCAKTAQTAAQLSQCLVILLNAKSERSQEDFLEASMQYDPLPENGDLLSSIKQFWQNYFGRPSGAAPEYTVNPSSDSDTKMPEDQSLPIAAQEFDYSDNILEDTFPFRSRREALKMPSLDEPSENLPKDKALKHVENLQKLVHYSEISHFCRDYLRRMSEDNSRIIHEATPNGRHWDLRVKPAKNLTILDEVGNLVNTILSGKEGGASSKLSILSPKLLSLLPSKKNNGGFLSPNILNLFGGKGGADKGLISVPDLLKSVNDKASESTETAAWLDLLLDVSGTGAAVENALRELEPEAKNLLPAVLELERVDANWNRLHGMMTREQKRDMADKGYAFLDTTQLELVYGSKKLRELNQTNSLSEYAGMNAEQRELRLEESIRRLAKLAEGHNEGPTQMPKMRISRSSGFLLPQDLENITFTDPSSNLERKNFIISNYSAETHHGDTFLEEIRQIYASDSKEDPKMGISAKNTGLDNFGEETNLSPVNATRGNAIDHEEFPKLGPHGPELSRADEQKQEEEERELIELRTLAPFAMANRVGGGIALEALTLSPHAFLNELASPEALIQLAEHKFSASGCVLLLTQRPPSLRHSDNGYAQLLQSKLVMSKLWIMAKAEIAIKYNDAVALKHCTLKASTLSPRAFISSVLTPSALIARVLSPAAFRAEIISPRALTAFVLSPEALIAEVLSPKFLDARVLSPEVLIVKILSPEFLAPKVMSPEALGIAILSPQVLTPRIQSGEALLIEILSPHILSGGHSGESHEGGHESGEKEESHSGLHTHTHPGPSSSHHETHAGEGHHASVDGHSGGAEKHGSLQNTQHHHPRRRISGIRQSLGIHKLREAIAAREFNY</sequence>
<feature type="compositionally biased region" description="Basic and acidic residues" evidence="1">
    <location>
        <begin position="869"/>
        <end position="894"/>
    </location>
</feature>
<feature type="region of interest" description="Disordered" evidence="1">
    <location>
        <begin position="835"/>
        <end position="913"/>
    </location>
</feature>
<feature type="compositionally biased region" description="Low complexity" evidence="1">
    <location>
        <begin position="857"/>
        <end position="868"/>
    </location>
</feature>
<feature type="compositionally biased region" description="Basic residues" evidence="1">
    <location>
        <begin position="900"/>
        <end position="909"/>
    </location>
</feature>